<sequence>MPSISRLLLLVPTLVLTALIIWAVRAGDFGAAGAWLTGQPWGVVTLTDLYFGFVLSALVIGATERRWLPALFWILPVFVLGNVWTGLWFVWRWPELLRRLRPAPADATGQARSG</sequence>
<evidence type="ECO:0000313" key="3">
    <source>
        <dbReference type="Proteomes" id="UP000199759"/>
    </source>
</evidence>
<keyword evidence="1" id="KW-0812">Transmembrane</keyword>
<accession>A0A1G9LCV7</accession>
<proteinExistence type="predicted"/>
<feature type="transmembrane region" description="Helical" evidence="1">
    <location>
        <begin position="70"/>
        <end position="91"/>
    </location>
</feature>
<dbReference type="EMBL" id="FNHG01000001">
    <property type="protein sequence ID" value="SDL59686.1"/>
    <property type="molecule type" value="Genomic_DNA"/>
</dbReference>
<keyword evidence="3" id="KW-1185">Reference proteome</keyword>
<keyword evidence="1" id="KW-1133">Transmembrane helix</keyword>
<organism evidence="2 3">
    <name type="scientific">Maricaulis salignorans</name>
    <dbReference type="NCBI Taxonomy" id="144026"/>
    <lineage>
        <taxon>Bacteria</taxon>
        <taxon>Pseudomonadati</taxon>
        <taxon>Pseudomonadota</taxon>
        <taxon>Alphaproteobacteria</taxon>
        <taxon>Maricaulales</taxon>
        <taxon>Maricaulaceae</taxon>
        <taxon>Maricaulis</taxon>
    </lineage>
</organism>
<evidence type="ECO:0000313" key="2">
    <source>
        <dbReference type="EMBL" id="SDL59686.1"/>
    </source>
</evidence>
<feature type="transmembrane region" description="Helical" evidence="1">
    <location>
        <begin position="42"/>
        <end position="63"/>
    </location>
</feature>
<name>A0A1G9LCV7_9PROT</name>
<keyword evidence="1" id="KW-0472">Membrane</keyword>
<dbReference type="Proteomes" id="UP000199759">
    <property type="component" value="Unassembled WGS sequence"/>
</dbReference>
<dbReference type="AlphaFoldDB" id="A0A1G9LCV7"/>
<dbReference type="STRING" id="144026.SAMN04488568_1015"/>
<evidence type="ECO:0008006" key="4">
    <source>
        <dbReference type="Google" id="ProtNLM"/>
    </source>
</evidence>
<gene>
    <name evidence="2" type="ORF">SAMN04488568_1015</name>
</gene>
<protein>
    <recommendedName>
        <fullName evidence="4">DUF1475 domain-containing protein</fullName>
    </recommendedName>
</protein>
<dbReference type="RefSeq" id="WP_233342221.1">
    <property type="nucleotide sequence ID" value="NZ_FNHG01000001.1"/>
</dbReference>
<evidence type="ECO:0000256" key="1">
    <source>
        <dbReference type="SAM" id="Phobius"/>
    </source>
</evidence>
<reference evidence="2 3" key="1">
    <citation type="submission" date="2016-10" db="EMBL/GenBank/DDBJ databases">
        <authorList>
            <person name="de Groot N.N."/>
        </authorList>
    </citation>
    <scope>NUCLEOTIDE SEQUENCE [LARGE SCALE GENOMIC DNA]</scope>
    <source>
        <strain evidence="2 3">DSM 16077</strain>
    </source>
</reference>